<gene>
    <name evidence="3" type="ORF">J1792_32500</name>
</gene>
<dbReference type="InterPro" id="IPR005506">
    <property type="entry name" value="DUF312_ALF"/>
</dbReference>
<reference evidence="3" key="1">
    <citation type="submission" date="2021-03" db="EMBL/GenBank/DDBJ databases">
        <title>Streptomyces strains.</title>
        <authorList>
            <person name="Lund M.B."/>
            <person name="Toerring T."/>
        </authorList>
    </citation>
    <scope>NUCLEOTIDE SEQUENCE</scope>
    <source>
        <strain evidence="3">JCM 4242</strain>
    </source>
</reference>
<protein>
    <submittedName>
        <fullName evidence="3">ALF repeat-containing protein</fullName>
    </submittedName>
</protein>
<evidence type="ECO:0000313" key="4">
    <source>
        <dbReference type="Proteomes" id="UP000664781"/>
    </source>
</evidence>
<proteinExistence type="predicted"/>
<evidence type="ECO:0000313" key="3">
    <source>
        <dbReference type="EMBL" id="MBO0657266.1"/>
    </source>
</evidence>
<feature type="chain" id="PRO_5036768346" evidence="2">
    <location>
        <begin position="23"/>
        <end position="199"/>
    </location>
</feature>
<evidence type="ECO:0000256" key="2">
    <source>
        <dbReference type="SAM" id="SignalP"/>
    </source>
</evidence>
<dbReference type="EMBL" id="JAFMOF010000007">
    <property type="protein sequence ID" value="MBO0657266.1"/>
    <property type="molecule type" value="Genomic_DNA"/>
</dbReference>
<dbReference type="Proteomes" id="UP000664781">
    <property type="component" value="Unassembled WGS sequence"/>
</dbReference>
<keyword evidence="4" id="KW-1185">Reference proteome</keyword>
<feature type="region of interest" description="Disordered" evidence="1">
    <location>
        <begin position="25"/>
        <end position="58"/>
    </location>
</feature>
<accession>A0A939JQB8</accession>
<feature type="compositionally biased region" description="Polar residues" evidence="1">
    <location>
        <begin position="27"/>
        <end position="48"/>
    </location>
</feature>
<evidence type="ECO:0000256" key="1">
    <source>
        <dbReference type="SAM" id="MobiDB-lite"/>
    </source>
</evidence>
<dbReference type="Pfam" id="PF03752">
    <property type="entry name" value="ALF"/>
    <property type="match status" value="3"/>
</dbReference>
<feature type="compositionally biased region" description="Basic and acidic residues" evidence="1">
    <location>
        <begin position="49"/>
        <end position="58"/>
    </location>
</feature>
<name>A0A939JQB8_9ACTN</name>
<keyword evidence="2" id="KW-0732">Signal</keyword>
<dbReference type="AlphaFoldDB" id="A0A939JQB8"/>
<comment type="caution">
    <text evidence="3">The sequence shown here is derived from an EMBL/GenBank/DDBJ whole genome shotgun (WGS) entry which is preliminary data.</text>
</comment>
<dbReference type="RefSeq" id="WP_207248846.1">
    <property type="nucleotide sequence ID" value="NZ_JAFMOF010000007.1"/>
</dbReference>
<sequence length="199" mass="20859">MAAVITVAAIAPAVLLTSSAFADGAATGSSTPSAQSSVTKTAVQQSEEPTGKDQQVEKDRNEILRIISLGGPGVKAAGKAALDGTPADMRKFLETGQFEERDTDNEVLISRIIYFGGPGVKEAGKAALKGTPEDRVAFLEAGQFKALDEDNYVLISRIFNEGGPFVKAAAKAALKGTPEDRVAFLQTGQFEARAKDKKA</sequence>
<organism evidence="3 4">
    <name type="scientific">Streptomyces triculaminicus</name>
    <dbReference type="NCBI Taxonomy" id="2816232"/>
    <lineage>
        <taxon>Bacteria</taxon>
        <taxon>Bacillati</taxon>
        <taxon>Actinomycetota</taxon>
        <taxon>Actinomycetes</taxon>
        <taxon>Kitasatosporales</taxon>
        <taxon>Streptomycetaceae</taxon>
        <taxon>Streptomyces</taxon>
    </lineage>
</organism>
<feature type="signal peptide" evidence="2">
    <location>
        <begin position="1"/>
        <end position="22"/>
    </location>
</feature>